<dbReference type="Gene3D" id="1.10.418.10">
    <property type="entry name" value="Calponin-like domain"/>
    <property type="match status" value="1"/>
</dbReference>
<dbReference type="GO" id="GO:0005524">
    <property type="term" value="F:ATP binding"/>
    <property type="evidence" value="ECO:0007669"/>
    <property type="project" value="UniProtKB-UniRule"/>
</dbReference>
<protein>
    <recommendedName>
        <fullName evidence="8">Protein kinase domain-containing protein</fullName>
    </recommendedName>
</protein>
<dbReference type="InterPro" id="IPR008266">
    <property type="entry name" value="Tyr_kinase_AS"/>
</dbReference>
<dbReference type="AlphaFoldDB" id="A0AAD9K7D6"/>
<dbReference type="PROSITE" id="PS50021">
    <property type="entry name" value="CH"/>
    <property type="match status" value="1"/>
</dbReference>
<dbReference type="PROSITE" id="PS00107">
    <property type="entry name" value="PROTEIN_KINASE_ATP"/>
    <property type="match status" value="1"/>
</dbReference>
<dbReference type="PANTHER" id="PTHR24416">
    <property type="entry name" value="TYROSINE-PROTEIN KINASE RECEPTOR"/>
    <property type="match status" value="1"/>
</dbReference>
<keyword evidence="3" id="KW-0067">ATP-binding</keyword>
<dbReference type="InterPro" id="IPR020635">
    <property type="entry name" value="Tyr_kinase_cat_dom"/>
</dbReference>
<dbReference type="InterPro" id="IPR050122">
    <property type="entry name" value="RTK"/>
</dbReference>
<evidence type="ECO:0000313" key="6">
    <source>
        <dbReference type="EMBL" id="KAK2165375.1"/>
    </source>
</evidence>
<dbReference type="GO" id="GO:0005886">
    <property type="term" value="C:plasma membrane"/>
    <property type="evidence" value="ECO:0007669"/>
    <property type="project" value="TreeGrafter"/>
</dbReference>
<dbReference type="InterPro" id="IPR000719">
    <property type="entry name" value="Prot_kinase_dom"/>
</dbReference>
<dbReference type="EMBL" id="JAODUP010000051">
    <property type="protein sequence ID" value="KAK2165375.1"/>
    <property type="molecule type" value="Genomic_DNA"/>
</dbReference>
<gene>
    <name evidence="6" type="ORF">LSH36_51g03065</name>
</gene>
<evidence type="ECO:0000259" key="5">
    <source>
        <dbReference type="PROSITE" id="PS50021"/>
    </source>
</evidence>
<feature type="domain" description="Calponin-homology (CH)" evidence="5">
    <location>
        <begin position="115"/>
        <end position="219"/>
    </location>
</feature>
<feature type="domain" description="Protein kinase" evidence="4">
    <location>
        <begin position="318"/>
        <end position="582"/>
    </location>
</feature>
<organism evidence="6 7">
    <name type="scientific">Paralvinella palmiformis</name>
    <dbReference type="NCBI Taxonomy" id="53620"/>
    <lineage>
        <taxon>Eukaryota</taxon>
        <taxon>Metazoa</taxon>
        <taxon>Spiralia</taxon>
        <taxon>Lophotrochozoa</taxon>
        <taxon>Annelida</taxon>
        <taxon>Polychaeta</taxon>
        <taxon>Sedentaria</taxon>
        <taxon>Canalipalpata</taxon>
        <taxon>Terebellida</taxon>
        <taxon>Terebelliformia</taxon>
        <taxon>Alvinellidae</taxon>
        <taxon>Paralvinella</taxon>
    </lineage>
</organism>
<comment type="catalytic activity">
    <reaction evidence="2">
        <text>L-tyrosyl-[protein] + ATP = O-phospho-L-tyrosyl-[protein] + ADP + H(+)</text>
        <dbReference type="Rhea" id="RHEA:10596"/>
        <dbReference type="Rhea" id="RHEA-COMP:10136"/>
        <dbReference type="Rhea" id="RHEA-COMP:20101"/>
        <dbReference type="ChEBI" id="CHEBI:15378"/>
        <dbReference type="ChEBI" id="CHEBI:30616"/>
        <dbReference type="ChEBI" id="CHEBI:46858"/>
        <dbReference type="ChEBI" id="CHEBI:61978"/>
        <dbReference type="ChEBI" id="CHEBI:456216"/>
        <dbReference type="EC" id="2.7.10.1"/>
    </reaction>
</comment>
<evidence type="ECO:0000256" key="3">
    <source>
        <dbReference type="PROSITE-ProRule" id="PRU10141"/>
    </source>
</evidence>
<proteinExistence type="predicted"/>
<dbReference type="Gene3D" id="1.10.510.10">
    <property type="entry name" value="Transferase(Phosphotransferase) domain 1"/>
    <property type="match status" value="1"/>
</dbReference>
<dbReference type="CDD" id="cd00192">
    <property type="entry name" value="PTKc"/>
    <property type="match status" value="1"/>
</dbReference>
<dbReference type="SUPFAM" id="SSF56112">
    <property type="entry name" value="Protein kinase-like (PK-like)"/>
    <property type="match status" value="1"/>
</dbReference>
<dbReference type="PRINTS" id="PR00109">
    <property type="entry name" value="TYRKINASE"/>
</dbReference>
<keyword evidence="3" id="KW-0547">Nucleotide-binding</keyword>
<dbReference type="SUPFAM" id="SSF47576">
    <property type="entry name" value="Calponin-homology domain, CH-domain"/>
    <property type="match status" value="1"/>
</dbReference>
<dbReference type="InterPro" id="IPR011009">
    <property type="entry name" value="Kinase-like_dom_sf"/>
</dbReference>
<feature type="binding site" evidence="3">
    <location>
        <position position="350"/>
    </location>
    <ligand>
        <name>ATP</name>
        <dbReference type="ChEBI" id="CHEBI:30616"/>
    </ligand>
</feature>
<evidence type="ECO:0000259" key="4">
    <source>
        <dbReference type="PROSITE" id="PS50011"/>
    </source>
</evidence>
<dbReference type="GO" id="GO:0007169">
    <property type="term" value="P:cell surface receptor protein tyrosine kinase signaling pathway"/>
    <property type="evidence" value="ECO:0007669"/>
    <property type="project" value="TreeGrafter"/>
</dbReference>
<dbReference type="Pfam" id="PF00307">
    <property type="entry name" value="CH"/>
    <property type="match status" value="1"/>
</dbReference>
<name>A0AAD9K7D6_9ANNE</name>
<evidence type="ECO:0000256" key="1">
    <source>
        <dbReference type="ARBA" id="ARBA00004167"/>
    </source>
</evidence>
<evidence type="ECO:0008006" key="8">
    <source>
        <dbReference type="Google" id="ProtNLM"/>
    </source>
</evidence>
<accession>A0AAD9K7D6</accession>
<keyword evidence="7" id="KW-1185">Reference proteome</keyword>
<dbReference type="GO" id="GO:0004714">
    <property type="term" value="F:transmembrane receptor protein tyrosine kinase activity"/>
    <property type="evidence" value="ECO:0007669"/>
    <property type="project" value="UniProtKB-EC"/>
</dbReference>
<dbReference type="SMART" id="SM00033">
    <property type="entry name" value="CH"/>
    <property type="match status" value="1"/>
</dbReference>
<dbReference type="PROSITE" id="PS00109">
    <property type="entry name" value="PROTEIN_KINASE_TYR"/>
    <property type="match status" value="1"/>
</dbReference>
<dbReference type="Proteomes" id="UP001208570">
    <property type="component" value="Unassembled WGS sequence"/>
</dbReference>
<dbReference type="PANTHER" id="PTHR24416:SF611">
    <property type="entry name" value="TYROSINE-PROTEIN KINASE TRANSMEMBRANE RECEPTOR ROR"/>
    <property type="match status" value="1"/>
</dbReference>
<dbReference type="Pfam" id="PF07714">
    <property type="entry name" value="PK_Tyr_Ser-Thr"/>
    <property type="match status" value="1"/>
</dbReference>
<comment type="caution">
    <text evidence="6">The sequence shown here is derived from an EMBL/GenBank/DDBJ whole genome shotgun (WGS) entry which is preliminary data.</text>
</comment>
<dbReference type="InterPro" id="IPR036872">
    <property type="entry name" value="CH_dom_sf"/>
</dbReference>
<evidence type="ECO:0000313" key="7">
    <source>
        <dbReference type="Proteomes" id="UP001208570"/>
    </source>
</evidence>
<evidence type="ECO:0000256" key="2">
    <source>
        <dbReference type="ARBA" id="ARBA00051243"/>
    </source>
</evidence>
<dbReference type="InterPro" id="IPR001245">
    <property type="entry name" value="Ser-Thr/Tyr_kinase_cat_dom"/>
</dbReference>
<dbReference type="InterPro" id="IPR017441">
    <property type="entry name" value="Protein_kinase_ATP_BS"/>
</dbReference>
<dbReference type="SMART" id="SM00219">
    <property type="entry name" value="TyrKc"/>
    <property type="match status" value="1"/>
</dbReference>
<dbReference type="GO" id="GO:0043235">
    <property type="term" value="C:receptor complex"/>
    <property type="evidence" value="ECO:0007669"/>
    <property type="project" value="TreeGrafter"/>
</dbReference>
<reference evidence="6" key="1">
    <citation type="journal article" date="2023" name="Mol. Biol. Evol.">
        <title>Third-Generation Sequencing Reveals the Adaptive Role of the Epigenome in Three Deep-Sea Polychaetes.</title>
        <authorList>
            <person name="Perez M."/>
            <person name="Aroh O."/>
            <person name="Sun Y."/>
            <person name="Lan Y."/>
            <person name="Juniper S.K."/>
            <person name="Young C.R."/>
            <person name="Angers B."/>
            <person name="Qian P.Y."/>
        </authorList>
    </citation>
    <scope>NUCLEOTIDE SEQUENCE</scope>
    <source>
        <strain evidence="6">P08H-3</strain>
    </source>
</reference>
<dbReference type="PROSITE" id="PS50011">
    <property type="entry name" value="PROTEIN_KINASE_DOM"/>
    <property type="match status" value="1"/>
</dbReference>
<dbReference type="InterPro" id="IPR001715">
    <property type="entry name" value="CH_dom"/>
</dbReference>
<comment type="subcellular location">
    <subcellularLocation>
        <location evidence="1">Membrane</location>
        <topology evidence="1">Single-pass membrane protein</topology>
    </subcellularLocation>
</comment>
<sequence>MENVIYDRLAQIAQTDLKISLLRFKNNDKLFVDIVKKVCAFPEIADISEDARTRKEKEKNVTIALKVLDMVTVDLNNIKAKHVLDANLKLNRLLKDLFFYYTDRKIRSYRMDTEDSTIENFRQWINKILHPDNGISNFTSDWINPMTFGALLDKTKPGLCPEWQNLSSALELEITTDLMLKAERYLDIKQIIKPEVMISGRENDISVMIYLSQFLELKVDLMPIFVQECVQRFVRKENSTGNASVACSDCKRNSYQETVVFKRESNPAVKYDTNYAEKNLGKVRFNKPQNEQEFWEQAKDCGIKYRQELKESVEKGVLDLGLKLGAGNFGEVFKCRFVPPGDEFQICALKTIKRTITSAKVVKDFIEEAWIAKCCDHKNVIRLLHFIFHDGLPCLMFPFYNNGDLKSYLEKNKPDEDKLTPFSIDVTNGLKYLIGCGYIHRDLAARNCLVTDEETVVLADFGLSRDVLNDIYTMHDNTPIPWRTLAPEVLSAPPKVFSTATDVWSLGVLLWEIFSHGEMPFKTIGNKESLFKFLQCGKRLDRPPFGSDAIYGIMLRCWDKNPLNRASFDEILDTLMSSHVYEELCSG</sequence>